<dbReference type="SUPFAM" id="SSF52266">
    <property type="entry name" value="SGNH hydrolase"/>
    <property type="match status" value="1"/>
</dbReference>
<dbReference type="Proteomes" id="UP000278907">
    <property type="component" value="Unassembled WGS sequence"/>
</dbReference>
<feature type="compositionally biased region" description="Pro residues" evidence="1">
    <location>
        <begin position="349"/>
        <end position="361"/>
    </location>
</feature>
<evidence type="ECO:0000256" key="1">
    <source>
        <dbReference type="SAM" id="MobiDB-lite"/>
    </source>
</evidence>
<evidence type="ECO:0000313" key="3">
    <source>
        <dbReference type="Proteomes" id="UP000278907"/>
    </source>
</evidence>
<dbReference type="EMBL" id="RAWI01000541">
    <property type="protein sequence ID" value="RKH91888.1"/>
    <property type="molecule type" value="Genomic_DNA"/>
</dbReference>
<keyword evidence="3" id="KW-1185">Reference proteome</keyword>
<protein>
    <recommendedName>
        <fullName evidence="4">SGNH/GDSL hydrolase family protein</fullName>
    </recommendedName>
</protein>
<evidence type="ECO:0000313" key="2">
    <source>
        <dbReference type="EMBL" id="RKH91888.1"/>
    </source>
</evidence>
<feature type="region of interest" description="Disordered" evidence="1">
    <location>
        <begin position="104"/>
        <end position="125"/>
    </location>
</feature>
<reference evidence="2 3" key="1">
    <citation type="submission" date="2018-09" db="EMBL/GenBank/DDBJ databases">
        <authorList>
            <person name="Livingstone P.G."/>
            <person name="Whitworth D.E."/>
        </authorList>
    </citation>
    <scope>NUCLEOTIDE SEQUENCE [LARGE SCALE GENOMIC DNA]</scope>
    <source>
        <strain evidence="2 3">CA031B</strain>
    </source>
</reference>
<comment type="caution">
    <text evidence="2">The sequence shown here is derived from an EMBL/GenBank/DDBJ whole genome shotgun (WGS) entry which is preliminary data.</text>
</comment>
<gene>
    <name evidence="2" type="ORF">D7Y13_38280</name>
</gene>
<proteinExistence type="predicted"/>
<feature type="non-terminal residue" evidence="2">
    <location>
        <position position="361"/>
    </location>
</feature>
<evidence type="ECO:0008006" key="4">
    <source>
        <dbReference type="Google" id="ProtNLM"/>
    </source>
</evidence>
<sequence>MPRTTIKNLIIFGDSMSDIGTKADSGMGAFANFFGLMQVNEQGRFSDRKNWTDFFWEWAGGTSLFRPGVVRFNDPDAPPRRPPLPPTSPLIETRAATLVHRTLTVDSNQDSGSGRTHPGDSSSGHGRAFTYVNYAEGGAMGASDHSKIGLGTFQQQYERFRTQAHALPLEGDTMFIIWFGLNDLVTNNRDPDTMHKVVEEMFKIIGNLNAIVGARAHFMLINLPDPADAVRYAALRRDSDQMVRFTKGATHFNAELAKTANDSWYLNVRVVDMFAVLKAVTHSAEALARNGLVRGAQAALPPMEYPHIGPLPVYAPRPAAPAAAFRIPPPPPPARTRVRAPRPAALHTPHPPAGPPPASPP</sequence>
<dbReference type="Gene3D" id="3.40.50.1110">
    <property type="entry name" value="SGNH hydrolase"/>
    <property type="match status" value="1"/>
</dbReference>
<organism evidence="2 3">
    <name type="scientific">Corallococcus praedator</name>
    <dbReference type="NCBI Taxonomy" id="2316724"/>
    <lineage>
        <taxon>Bacteria</taxon>
        <taxon>Pseudomonadati</taxon>
        <taxon>Myxococcota</taxon>
        <taxon>Myxococcia</taxon>
        <taxon>Myxococcales</taxon>
        <taxon>Cystobacterineae</taxon>
        <taxon>Myxococcaceae</taxon>
        <taxon>Corallococcus</taxon>
    </lineage>
</organism>
<accession>A0ABX9Q667</accession>
<feature type="compositionally biased region" description="Polar residues" evidence="1">
    <location>
        <begin position="104"/>
        <end position="124"/>
    </location>
</feature>
<name>A0ABX9Q667_9BACT</name>
<feature type="region of interest" description="Disordered" evidence="1">
    <location>
        <begin position="322"/>
        <end position="361"/>
    </location>
</feature>
<dbReference type="InterPro" id="IPR036514">
    <property type="entry name" value="SGNH_hydro_sf"/>
</dbReference>